<gene>
    <name evidence="1" type="ORF">SGLAU_32725</name>
</gene>
<dbReference type="OrthoDB" id="4316904at2"/>
<protein>
    <submittedName>
        <fullName evidence="1">Uncharacterized protein</fullName>
    </submittedName>
</protein>
<dbReference type="Proteomes" id="UP000029482">
    <property type="component" value="Plasmid pSglau1"/>
</dbReference>
<name>A0A089XKJ3_STRGA</name>
<evidence type="ECO:0000313" key="2">
    <source>
        <dbReference type="Proteomes" id="UP000029482"/>
    </source>
</evidence>
<keyword evidence="2" id="KW-1185">Reference proteome</keyword>
<geneLocation type="plasmid" evidence="1 2">
    <name>pSglau1</name>
</geneLocation>
<dbReference type="KEGG" id="sgu:SGLAU_32725"/>
<dbReference type="RefSeq" id="WP_052414186.1">
    <property type="nucleotide sequence ID" value="NZ_CP009439.1"/>
</dbReference>
<dbReference type="EMBL" id="CP009439">
    <property type="protein sequence ID" value="AIS02477.1"/>
    <property type="molecule type" value="Genomic_DNA"/>
</dbReference>
<evidence type="ECO:0000313" key="1">
    <source>
        <dbReference type="EMBL" id="AIS02477.1"/>
    </source>
</evidence>
<organism evidence="1 2">
    <name type="scientific">Streptomyces glaucescens</name>
    <dbReference type="NCBI Taxonomy" id="1907"/>
    <lineage>
        <taxon>Bacteria</taxon>
        <taxon>Bacillati</taxon>
        <taxon>Actinomycetota</taxon>
        <taxon>Actinomycetes</taxon>
        <taxon>Kitasatosporales</taxon>
        <taxon>Streptomycetaceae</taxon>
        <taxon>Streptomyces</taxon>
    </lineage>
</organism>
<dbReference type="AlphaFoldDB" id="A0A089XKJ3"/>
<dbReference type="HOGENOM" id="CLU_1170132_0_0_11"/>
<dbReference type="eggNOG" id="ENOG5032ESD">
    <property type="taxonomic scope" value="Bacteria"/>
</dbReference>
<sequence>MIGELRQLHEEAEDQRVSRMPADDELYGALLYLEANARALRSETARRRAAITRVLLWEYLREQVDLHQARAIEDARAAQVAWAELAPALAVNAANAAYNKAKRLRAVTLVDEPHSDRPVRRTPEAVREAERNAAARAAAERRAQEEAARRHALLEPVAQGLIEHRTGLDDDEDMTFWLDQIEAVLPGCHTPTQLLSLNTYVKALVREARSIERSTALPAATTAEARRALQAATELVS</sequence>
<keyword evidence="1" id="KW-0614">Plasmid</keyword>
<reference evidence="2" key="1">
    <citation type="journal article" date="2015" name="J. Biotechnol.">
        <title>Complete genome sequence of the actinobacterium Streptomyces glaucescens GLA.O (DSM 40922) consisting of a linear chromosome and one linear plasmid.</title>
        <authorList>
            <person name="Ortseifen V."/>
            <person name="Winkler A."/>
            <person name="Albersmeier A."/>
            <person name="Wendler S."/>
            <person name="Puhler A."/>
            <person name="Kalinowski J."/>
            <person name="Ruckert C."/>
        </authorList>
    </citation>
    <scope>NUCLEOTIDE SEQUENCE [LARGE SCALE GENOMIC DNA]</scope>
    <source>
        <strain evidence="2">DSM 40922 / GLA O</strain>
        <plasmid evidence="2">pSglau1</plasmid>
    </source>
</reference>
<proteinExistence type="predicted"/>
<accession>A0A089XKJ3</accession>